<dbReference type="EMBL" id="JAGPYM010000032">
    <property type="protein sequence ID" value="KAH6876863.1"/>
    <property type="molecule type" value="Genomic_DNA"/>
</dbReference>
<evidence type="ECO:0000313" key="2">
    <source>
        <dbReference type="EMBL" id="KAH6876858.1"/>
    </source>
</evidence>
<evidence type="ECO:0000313" key="4">
    <source>
        <dbReference type="Proteomes" id="UP000777438"/>
    </source>
</evidence>
<feature type="compositionally biased region" description="Basic and acidic residues" evidence="1">
    <location>
        <begin position="578"/>
        <end position="587"/>
    </location>
</feature>
<evidence type="ECO:0000256" key="1">
    <source>
        <dbReference type="SAM" id="MobiDB-lite"/>
    </source>
</evidence>
<feature type="region of interest" description="Disordered" evidence="1">
    <location>
        <begin position="578"/>
        <end position="661"/>
    </location>
</feature>
<feature type="compositionally biased region" description="Basic and acidic residues" evidence="1">
    <location>
        <begin position="720"/>
        <end position="731"/>
    </location>
</feature>
<evidence type="ECO:0000313" key="3">
    <source>
        <dbReference type="EMBL" id="KAH6876863.1"/>
    </source>
</evidence>
<feature type="compositionally biased region" description="Basic and acidic residues" evidence="1">
    <location>
        <begin position="702"/>
        <end position="712"/>
    </location>
</feature>
<feature type="compositionally biased region" description="Basic and acidic residues" evidence="1">
    <location>
        <begin position="594"/>
        <end position="609"/>
    </location>
</feature>
<dbReference type="EMBL" id="JAGPYM010000032">
    <property type="protein sequence ID" value="KAH6876858.1"/>
    <property type="molecule type" value="Genomic_DNA"/>
</dbReference>
<feature type="compositionally biased region" description="Polar residues" evidence="1">
    <location>
        <begin position="138"/>
        <end position="149"/>
    </location>
</feature>
<comment type="caution">
    <text evidence="2">The sequence shown here is derived from an EMBL/GenBank/DDBJ whole genome shotgun (WGS) entry which is preliminary data.</text>
</comment>
<accession>A0A9P8VTI0</accession>
<name>A0A9P8VTI0_9HYPO</name>
<sequence length="947" mass="102594">MPEACFLQYAVLTIMSAKNRLLNFRGTDSDYISFLEGCVNKIQEQHPELFESFVQSLPPPNSSRKDHTHTSDPSTETALNRKSNTDQPRTLRSRRVGAGSREQISGASISQNTRSRTANTRKTSATRSSKSSKSSKSCSEGTDSNNDSAAPSYPKVVSLDDGLALRQGGGLGRSTSGTNDTSIHKTHACDSRAGRAHAREVKPPGSPAQERAALQKGKCKVCPPAPVSEETNQDPNGPDSNDPDSNDPASNDPDSNDPASNDPASNKPWPHLNSIPRGDKEWEYKRKYYGLDTVKQIQTVISTLVSVNPISNSGGIKVPSYSPEDLGERIAKILQENARFDALTRLLVYIFFAYCFVIEYLITTHSDESAKHGQLLYDNEGKNNEQLLYKLLGGEWDSLKRLKKVPRKQAARKMINGWLKTVLGQVKRREHNLADGYIEKLKKGARNMIKTLNSIYEKQGADCIFELAVYYDVPLWELGQHSGAAFEDLQKDFMSALPSKNLRKSIPLGAAFLLRLWVPFSCVTICEALGFEHRNKERIEQFVRAWGNNCLQETYFPPSPACYAHPYTPIATTRTRSRCDGELDDQRRAKRRRTAYDPDTCHADVRTENDENDDQASPGSATASRTPARASLPAAEGSVSHSLVESSSQAPDISNNHDTGDNRVVECAQISGCEKGSPHGPNTCSGDVQPEADVRTGGSRALSRDADRRDEMQAEGGCAADKRSGPRPREGVCDMPVGNGDITAASTAASTAATTATATVIGIQAQADTSRQAQDDQRSPQAAPEGGATVASGDSHPPADVGDTVYDSNGEDGEEAAANALMGISNGIDTYGSFAAEIPPASFNWGGSSYLLTQSPTPPRDESRCEIVGNEHLRVGGDSQRTAAATQTDIEHLLAYTPSDSGWSALIDSGLFVDAADRDWLLLAGMSVGFDPMTVLEPLEATEESRA</sequence>
<gene>
    <name evidence="2" type="ORF">B0T10DRAFT_195885</name>
    <name evidence="3" type="ORF">B0T10DRAFT_195958</name>
</gene>
<feature type="region of interest" description="Disordered" evidence="1">
    <location>
        <begin position="54"/>
        <end position="276"/>
    </location>
</feature>
<feature type="compositionally biased region" description="Low complexity" evidence="1">
    <location>
        <begin position="620"/>
        <end position="631"/>
    </location>
</feature>
<dbReference type="Proteomes" id="UP000777438">
    <property type="component" value="Unassembled WGS sequence"/>
</dbReference>
<organism evidence="2 4">
    <name type="scientific">Thelonectria olida</name>
    <dbReference type="NCBI Taxonomy" id="1576542"/>
    <lineage>
        <taxon>Eukaryota</taxon>
        <taxon>Fungi</taxon>
        <taxon>Dikarya</taxon>
        <taxon>Ascomycota</taxon>
        <taxon>Pezizomycotina</taxon>
        <taxon>Sordariomycetes</taxon>
        <taxon>Hypocreomycetidae</taxon>
        <taxon>Hypocreales</taxon>
        <taxon>Nectriaceae</taxon>
        <taxon>Thelonectria</taxon>
    </lineage>
</organism>
<feature type="compositionally biased region" description="Low complexity" evidence="1">
    <location>
        <begin position="112"/>
        <end position="137"/>
    </location>
</feature>
<keyword evidence="4" id="KW-1185">Reference proteome</keyword>
<reference evidence="2 4" key="1">
    <citation type="journal article" date="2021" name="Nat. Commun.">
        <title>Genetic determinants of endophytism in the Arabidopsis root mycobiome.</title>
        <authorList>
            <person name="Mesny F."/>
            <person name="Miyauchi S."/>
            <person name="Thiergart T."/>
            <person name="Pickel B."/>
            <person name="Atanasova L."/>
            <person name="Karlsson M."/>
            <person name="Huettel B."/>
            <person name="Barry K.W."/>
            <person name="Haridas S."/>
            <person name="Chen C."/>
            <person name="Bauer D."/>
            <person name="Andreopoulos W."/>
            <person name="Pangilinan J."/>
            <person name="LaButti K."/>
            <person name="Riley R."/>
            <person name="Lipzen A."/>
            <person name="Clum A."/>
            <person name="Drula E."/>
            <person name="Henrissat B."/>
            <person name="Kohler A."/>
            <person name="Grigoriev I.V."/>
            <person name="Martin F.M."/>
            <person name="Hacquard S."/>
        </authorList>
    </citation>
    <scope>NUCLEOTIDE SEQUENCE [LARGE SCALE GENOMIC DNA]</scope>
    <source>
        <strain evidence="2 4">MPI-CAGE-CH-0241</strain>
    </source>
</reference>
<feature type="region of interest" description="Disordered" evidence="1">
    <location>
        <begin position="767"/>
        <end position="811"/>
    </location>
</feature>
<dbReference type="AlphaFoldDB" id="A0A9P8VTI0"/>
<feature type="compositionally biased region" description="Polar residues" evidence="1">
    <location>
        <begin position="71"/>
        <end position="90"/>
    </location>
</feature>
<feature type="compositionally biased region" description="Low complexity" evidence="1">
    <location>
        <begin position="638"/>
        <end position="648"/>
    </location>
</feature>
<feature type="compositionally biased region" description="Polar residues" evidence="1">
    <location>
        <begin position="102"/>
        <end position="111"/>
    </location>
</feature>
<feature type="compositionally biased region" description="Low complexity" evidence="1">
    <location>
        <begin position="246"/>
        <end position="266"/>
    </location>
</feature>
<feature type="compositionally biased region" description="Basic and acidic residues" evidence="1">
    <location>
        <begin position="187"/>
        <end position="202"/>
    </location>
</feature>
<protein>
    <submittedName>
        <fullName evidence="2">Uncharacterized protein</fullName>
    </submittedName>
</protein>
<feature type="region of interest" description="Disordered" evidence="1">
    <location>
        <begin position="674"/>
        <end position="731"/>
    </location>
</feature>
<proteinExistence type="predicted"/>